<dbReference type="KEGG" id="bic:LMTR13_17030"/>
<evidence type="ECO:0000313" key="4">
    <source>
        <dbReference type="EMBL" id="ANW01626.1"/>
    </source>
</evidence>
<keyword evidence="3" id="KW-1133">Transmembrane helix</keyword>
<evidence type="ECO:0000256" key="3">
    <source>
        <dbReference type="SAM" id="Phobius"/>
    </source>
</evidence>
<organism evidence="4 5">
    <name type="scientific">Bradyrhizobium icense</name>
    <dbReference type="NCBI Taxonomy" id="1274631"/>
    <lineage>
        <taxon>Bacteria</taxon>
        <taxon>Pseudomonadati</taxon>
        <taxon>Pseudomonadota</taxon>
        <taxon>Alphaproteobacteria</taxon>
        <taxon>Hyphomicrobiales</taxon>
        <taxon>Nitrobacteraceae</taxon>
        <taxon>Bradyrhizobium</taxon>
    </lineage>
</organism>
<sequence>MDTAVNTRQTDPRDGNPGLSTQDVELVARADERLAHAYEKIARADEQLALVNEQISRLEKKPVNGVRRPSRGRPALRGFIGLLLTAGICLAAFASQSYGEAARLMIAPWVPQLAPASSLPSETPKLAAQQSEPAVQVAAADAAVSQLPAQTVAQDAAAAPIPPEVTQLLETMARDLANMQQEIEQLKAGQEGLVRENASTAEQLKANQEQMARLIATAAAQKPRPGTSAATSPNPPAPLAAAPSRKPAPTLPPTQARAQARAPMQLQSGQQ</sequence>
<feature type="transmembrane region" description="Helical" evidence="3">
    <location>
        <begin position="75"/>
        <end position="94"/>
    </location>
</feature>
<keyword evidence="3" id="KW-0472">Membrane</keyword>
<dbReference type="STRING" id="1274631.LMTR13_17030"/>
<reference evidence="4 5" key="1">
    <citation type="submission" date="2016-07" db="EMBL/GenBank/DDBJ databases">
        <title>Complete genome sequence of Bradyrhizobium icense LMTR 13T, a potential inoculant strain isolated from lima bean (Phaseolus lunatus) in Peru.</title>
        <authorList>
            <person name="Ormeno-Orrillo E."/>
            <person name="Duran D."/>
            <person name="Rogel M.A."/>
            <person name="Rey L."/>
            <person name="Imperial J."/>
            <person name="Ruiz-Argueso T."/>
            <person name="Martinez-Romero E."/>
        </authorList>
    </citation>
    <scope>NUCLEOTIDE SEQUENCE [LARGE SCALE GENOMIC DNA]</scope>
    <source>
        <strain evidence="4 5">LMTR 13</strain>
    </source>
</reference>
<evidence type="ECO:0000256" key="1">
    <source>
        <dbReference type="SAM" id="Coils"/>
    </source>
</evidence>
<keyword evidence="3" id="KW-0812">Transmembrane</keyword>
<evidence type="ECO:0000313" key="5">
    <source>
        <dbReference type="Proteomes" id="UP000092839"/>
    </source>
</evidence>
<dbReference type="Proteomes" id="UP000092839">
    <property type="component" value="Chromosome"/>
</dbReference>
<gene>
    <name evidence="4" type="ORF">LMTR13_17030</name>
</gene>
<dbReference type="OrthoDB" id="8217413at2"/>
<accession>A0A1B1UFX7</accession>
<feature type="region of interest" description="Disordered" evidence="2">
    <location>
        <begin position="1"/>
        <end position="22"/>
    </location>
</feature>
<keyword evidence="5" id="KW-1185">Reference proteome</keyword>
<evidence type="ECO:0000256" key="2">
    <source>
        <dbReference type="SAM" id="MobiDB-lite"/>
    </source>
</evidence>
<keyword evidence="1" id="KW-0175">Coiled coil</keyword>
<feature type="coiled-coil region" evidence="1">
    <location>
        <begin position="27"/>
        <end position="61"/>
    </location>
</feature>
<protein>
    <submittedName>
        <fullName evidence="4">Uncharacterized protein</fullName>
    </submittedName>
</protein>
<proteinExistence type="predicted"/>
<feature type="region of interest" description="Disordered" evidence="2">
    <location>
        <begin position="219"/>
        <end position="271"/>
    </location>
</feature>
<feature type="compositionally biased region" description="Low complexity" evidence="2">
    <location>
        <begin position="239"/>
        <end position="248"/>
    </location>
</feature>
<dbReference type="AlphaFoldDB" id="A0A1B1UFX7"/>
<dbReference type="EMBL" id="CP016428">
    <property type="protein sequence ID" value="ANW01626.1"/>
    <property type="molecule type" value="Genomic_DNA"/>
</dbReference>
<name>A0A1B1UFX7_9BRAD</name>
<dbReference type="RefSeq" id="WP_065728859.1">
    <property type="nucleotide sequence ID" value="NZ_CP016428.1"/>
</dbReference>